<dbReference type="AlphaFoldDB" id="A0A087M7J6"/>
<evidence type="ECO:0000256" key="2">
    <source>
        <dbReference type="ARBA" id="ARBA00022729"/>
    </source>
</evidence>
<dbReference type="InterPro" id="IPR018976">
    <property type="entry name" value="Imelysin-like"/>
</dbReference>
<comment type="caution">
    <text evidence="4">The sequence shown here is derived from an EMBL/GenBank/DDBJ whole genome shotgun (WGS) entry which is preliminary data.</text>
</comment>
<dbReference type="STRING" id="46914.JP75_01525"/>
<sequence>MGLGTALLVGGAGANTPAIARQNPGLESEIQQAPALQPTRPRMLVAQAEASGEGGPGEGGGAVLGTITEFRLSTNDPTAFAYDAKSQVSAYAALVHDTYAATNAAAQALNDAVAALQASPTDETLSAARAAWLAAREAYLKTEAYQFYAGPVDIPAISADAPGGPLPRLNGWPVNPAVIDAILADTAQSLNFRAIARLNTVEPTVNITTGLHVAEYLLWGADGALPASAFAGDEGTRRGEYLASVTRLFVNDTGALVAAWAPDVGNNYRASVESMDQRNALGRAFNGMTVLIGYEIPLRRIGAALFPANKNFQASPFSDTSEVDNAASFAGAQAVYFESGLDALVKATNADLAAKIEAGFARASKALGAMDAPYARFLAPASGSPERAAGEEAARALTDLARDLRQAANQLGVLVVVPGM</sequence>
<organism evidence="4 5">
    <name type="scientific">Devosia riboflavina</name>
    <dbReference type="NCBI Taxonomy" id="46914"/>
    <lineage>
        <taxon>Bacteria</taxon>
        <taxon>Pseudomonadati</taxon>
        <taxon>Pseudomonadota</taxon>
        <taxon>Alphaproteobacteria</taxon>
        <taxon>Hyphomicrobiales</taxon>
        <taxon>Devosiaceae</taxon>
        <taxon>Devosia</taxon>
    </lineage>
</organism>
<evidence type="ECO:0000313" key="4">
    <source>
        <dbReference type="EMBL" id="KFL32849.1"/>
    </source>
</evidence>
<evidence type="ECO:0000256" key="1">
    <source>
        <dbReference type="ARBA" id="ARBA00004196"/>
    </source>
</evidence>
<name>A0A087M7J6_9HYPH</name>
<dbReference type="Pfam" id="PF09375">
    <property type="entry name" value="Peptidase_M75"/>
    <property type="match status" value="1"/>
</dbReference>
<evidence type="ECO:0000313" key="5">
    <source>
        <dbReference type="Proteomes" id="UP000028981"/>
    </source>
</evidence>
<dbReference type="GO" id="GO:0030313">
    <property type="term" value="C:cell envelope"/>
    <property type="evidence" value="ECO:0007669"/>
    <property type="project" value="UniProtKB-SubCell"/>
</dbReference>
<feature type="domain" description="Imelysin-like" evidence="3">
    <location>
        <begin position="96"/>
        <end position="402"/>
    </location>
</feature>
<dbReference type="EMBL" id="JQGC01000001">
    <property type="protein sequence ID" value="KFL32849.1"/>
    <property type="molecule type" value="Genomic_DNA"/>
</dbReference>
<dbReference type="Proteomes" id="UP000028981">
    <property type="component" value="Unassembled WGS sequence"/>
</dbReference>
<protein>
    <recommendedName>
        <fullName evidence="3">Imelysin-like domain-containing protein</fullName>
    </recommendedName>
</protein>
<comment type="subcellular location">
    <subcellularLocation>
        <location evidence="1">Cell envelope</location>
    </subcellularLocation>
</comment>
<dbReference type="Gene3D" id="1.20.1420.20">
    <property type="entry name" value="M75 peptidase, HXXE motif"/>
    <property type="match status" value="1"/>
</dbReference>
<dbReference type="InterPro" id="IPR038352">
    <property type="entry name" value="Imelysin_sf"/>
</dbReference>
<gene>
    <name evidence="4" type="ORF">JP75_01525</name>
</gene>
<keyword evidence="5" id="KW-1185">Reference proteome</keyword>
<keyword evidence="2" id="KW-0732">Signal</keyword>
<evidence type="ECO:0000259" key="3">
    <source>
        <dbReference type="Pfam" id="PF09375"/>
    </source>
</evidence>
<accession>A0A087M7J6</accession>
<reference evidence="4 5" key="1">
    <citation type="submission" date="2014-08" db="EMBL/GenBank/DDBJ databases">
        <authorList>
            <person name="Hassan Y.I."/>
            <person name="Lepp D."/>
            <person name="Zhou T."/>
        </authorList>
    </citation>
    <scope>NUCLEOTIDE SEQUENCE [LARGE SCALE GENOMIC DNA]</scope>
    <source>
        <strain evidence="4 5">IFO13584</strain>
    </source>
</reference>
<proteinExistence type="predicted"/>